<keyword evidence="4" id="KW-0677">Repeat</keyword>
<feature type="region of interest" description="Disordered" evidence="7">
    <location>
        <begin position="903"/>
        <end position="927"/>
    </location>
</feature>
<feature type="domain" description="Ig-like" evidence="8">
    <location>
        <begin position="30"/>
        <end position="119"/>
    </location>
</feature>
<name>A0AAN5CVM1_9BILA</name>
<keyword evidence="3" id="KW-0963">Cytoplasm</keyword>
<dbReference type="InterPro" id="IPR013783">
    <property type="entry name" value="Ig-like_fold"/>
</dbReference>
<feature type="domain" description="Ig-like" evidence="8">
    <location>
        <begin position="542"/>
        <end position="630"/>
    </location>
</feature>
<dbReference type="AlphaFoldDB" id="A0AAN5CVM1"/>
<comment type="caution">
    <text evidence="9">The sequence shown here is derived from an EMBL/GenBank/DDBJ whole genome shotgun (WGS) entry which is preliminary data.</text>
</comment>
<dbReference type="GO" id="GO:0060298">
    <property type="term" value="P:positive regulation of sarcomere organization"/>
    <property type="evidence" value="ECO:0007669"/>
    <property type="project" value="UniProtKB-ARBA"/>
</dbReference>
<dbReference type="InterPro" id="IPR013098">
    <property type="entry name" value="Ig_I-set"/>
</dbReference>
<dbReference type="FunFam" id="2.60.40.10:FF:000345">
    <property type="entry name" value="Muscle M-line assembly protein unc-89"/>
    <property type="match status" value="3"/>
</dbReference>
<evidence type="ECO:0000256" key="5">
    <source>
        <dbReference type="ARBA" id="ARBA00023157"/>
    </source>
</evidence>
<feature type="domain" description="Ig-like" evidence="8">
    <location>
        <begin position="1074"/>
        <end position="1161"/>
    </location>
</feature>
<reference evidence="10" key="1">
    <citation type="submission" date="2022-10" db="EMBL/GenBank/DDBJ databases">
        <title>Genome assembly of Pristionchus species.</title>
        <authorList>
            <person name="Yoshida K."/>
            <person name="Sommer R.J."/>
        </authorList>
    </citation>
    <scope>NUCLEOTIDE SEQUENCE [LARGE SCALE GENOMIC DNA]</scope>
    <source>
        <strain evidence="10">RS5460</strain>
    </source>
</reference>
<sequence>AGKYAVEVKNPAGSDTSSAPLKVEMYSEAPRFTKGLHPVEVKEESPLHASVTVTGIPAPKIEWFKNGKPVDADGVHIVFKSSGDEHTIIIDSAKEKDTGAYTVKASNLAGSALSQAQFGVVEKETLAPHFTKGLASVEVKESTPLQASVTVSGTPAPKVEWFKDGAPVVADGVHVVCKSSGDEHSITIDSARKEDAGAYTVKASNPVGTAMSQAQFAVVKDLLPPKFIEALPFETEVRQGEQATLTVHVEGEEVEIKWMRDGICLASTQSGRTHEVKQDVPGKYSLVIDAVNEEDVGSYTCTATNKAGADKTVGALKTPKYAFEKVPEETTAPFFVEPLQETVVKEGETVKLTCKVNPESAPTIRWFKDGQPIAALATTIVDGVITLSIANASSKDVGKYKCEATNAKGSAVTEAPLTLSFGVQKYTQEEFSSGLSFTKLLSDQRVEIHQRLRFEAKLQGYSEQNVRIQWTKDGGRVPPEATICAQQDGTLTLVIDDVIAGQEGAYKCTATSLIDQTTVWTEARLLNGGAMRAAFTGKEGPPEFVELLHSCTIEVGKRAFIRCKVTGEPRPSLKWTKDGKDIDVNRVRSDFADDGTITLSIDDVTQADSGEYRCFAENEHGSAWTEGPIVVMAVGAPKPPGEAPDFLNPVRPATVYEGETAVLEGKTCGIPAPAIKWYKNGKEIQEDDRHKIESLSDGTQRLTVARCKIEDTDEYRCEATNEYGDVWSDVTLKVNPKPAEDAVSIAGVHKAPTVLKSLEEIRIAETSKVVFECQIAGEPKPQVKWFKDKIELNIADSRYKQTVEANNTYKLTIDSAEVKDSGEYRAEARNVAGTARTEASLKVAKSGQEEKLISGSAPEFTKDLQPVQAKVGEPAALECRVAGVPQPEVKWFKDGAEVKPGDGVQIESQPDGTNRLKIDSAKPEDQGNYRVEATNATGSMSSKAPITVSPADAGAGLKLKRGLVDQTVDKGAKVQLSVEVEGARPKTVKWYRGSEQITSTSTTKVEQISDYEYRLEVSKSELTDSGNYRVILSTETDSVESSCTVTVRDAAAAEDKEAAKGAAEQLAGPKDALPSFKKGLHDTAVPKGHSLVLEVEVAGNPKTVKWYKNGDEIPSHHATIEDLGDGKHRLTIRDFQDKGVGQYSVKARNDAGEIESKANVTLGEDEGKKDEGKPVGEKPKIVQGLIPTSVEKGETSTFTVKTAGPVKG</sequence>
<evidence type="ECO:0000313" key="9">
    <source>
        <dbReference type="EMBL" id="GMR51491.1"/>
    </source>
</evidence>
<feature type="compositionally biased region" description="Basic and acidic residues" evidence="7">
    <location>
        <begin position="914"/>
        <end position="927"/>
    </location>
</feature>
<dbReference type="SMART" id="SM00408">
    <property type="entry name" value="IGc2"/>
    <property type="match status" value="11"/>
</dbReference>
<keyword evidence="6" id="KW-0393">Immunoglobulin domain</keyword>
<feature type="region of interest" description="Disordered" evidence="7">
    <location>
        <begin position="1156"/>
        <end position="1181"/>
    </location>
</feature>
<dbReference type="SUPFAM" id="SSF48726">
    <property type="entry name" value="Immunoglobulin"/>
    <property type="match status" value="11"/>
</dbReference>
<dbReference type="GO" id="GO:0019899">
    <property type="term" value="F:enzyme binding"/>
    <property type="evidence" value="ECO:0007669"/>
    <property type="project" value="UniProtKB-ARBA"/>
</dbReference>
<dbReference type="FunFam" id="2.60.40.10:FF:000425">
    <property type="entry name" value="Myosin light chain kinase"/>
    <property type="match status" value="3"/>
</dbReference>
<dbReference type="EMBL" id="BTRK01000005">
    <property type="protein sequence ID" value="GMR51491.1"/>
    <property type="molecule type" value="Genomic_DNA"/>
</dbReference>
<evidence type="ECO:0000256" key="2">
    <source>
        <dbReference type="ARBA" id="ARBA00006692"/>
    </source>
</evidence>
<feature type="domain" description="Ig-like" evidence="8">
    <location>
        <begin position="752"/>
        <end position="842"/>
    </location>
</feature>
<evidence type="ECO:0000259" key="8">
    <source>
        <dbReference type="PROSITE" id="PS50835"/>
    </source>
</evidence>
<evidence type="ECO:0000256" key="4">
    <source>
        <dbReference type="ARBA" id="ARBA00022737"/>
    </source>
</evidence>
<feature type="non-terminal residue" evidence="9">
    <location>
        <position position="1208"/>
    </location>
</feature>
<feature type="domain" description="Ig-like" evidence="8">
    <location>
        <begin position="128"/>
        <end position="217"/>
    </location>
</feature>
<dbReference type="SMART" id="SM00409">
    <property type="entry name" value="IG"/>
    <property type="match status" value="11"/>
</dbReference>
<dbReference type="Proteomes" id="UP001328107">
    <property type="component" value="Unassembled WGS sequence"/>
</dbReference>
<comment type="subcellular location">
    <subcellularLocation>
        <location evidence="1">Cytoplasm</location>
        <location evidence="1">Myofibril</location>
        <location evidence="1">Sarcomere</location>
        <location evidence="1">A band</location>
    </subcellularLocation>
</comment>
<gene>
    <name evidence="9" type="ORF">PMAYCL1PPCAC_21686</name>
</gene>
<dbReference type="CDD" id="cd00096">
    <property type="entry name" value="Ig"/>
    <property type="match status" value="1"/>
</dbReference>
<dbReference type="InterPro" id="IPR003598">
    <property type="entry name" value="Ig_sub2"/>
</dbReference>
<dbReference type="Gene3D" id="2.60.40.10">
    <property type="entry name" value="Immunoglobulins"/>
    <property type="match status" value="11"/>
</dbReference>
<dbReference type="GO" id="GO:0031672">
    <property type="term" value="C:A band"/>
    <property type="evidence" value="ECO:0007669"/>
    <property type="project" value="UniProtKB-SubCell"/>
</dbReference>
<feature type="domain" description="Ig-like" evidence="8">
    <location>
        <begin position="950"/>
        <end position="1046"/>
    </location>
</feature>
<feature type="non-terminal residue" evidence="9">
    <location>
        <position position="1"/>
    </location>
</feature>
<comment type="similarity">
    <text evidence="2">Belongs to the protein kinase superfamily. CAMK Ser/Thr protein kinase family.</text>
</comment>
<dbReference type="PROSITE" id="PS50835">
    <property type="entry name" value="IG_LIKE"/>
    <property type="match status" value="11"/>
</dbReference>
<evidence type="ECO:0000256" key="7">
    <source>
        <dbReference type="SAM" id="MobiDB-lite"/>
    </source>
</evidence>
<feature type="domain" description="Ig-like" evidence="8">
    <location>
        <begin position="858"/>
        <end position="947"/>
    </location>
</feature>
<keyword evidence="5" id="KW-1015">Disulfide bond</keyword>
<dbReference type="GO" id="GO:0045989">
    <property type="term" value="P:positive regulation of striated muscle contraction"/>
    <property type="evidence" value="ECO:0007669"/>
    <property type="project" value="UniProtKB-ARBA"/>
</dbReference>
<evidence type="ECO:0000256" key="6">
    <source>
        <dbReference type="ARBA" id="ARBA00023319"/>
    </source>
</evidence>
<proteinExistence type="inferred from homology"/>
<evidence type="ECO:0000313" key="10">
    <source>
        <dbReference type="Proteomes" id="UP001328107"/>
    </source>
</evidence>
<dbReference type="Pfam" id="PF07679">
    <property type="entry name" value="I-set"/>
    <property type="match status" value="11"/>
</dbReference>
<keyword evidence="10" id="KW-1185">Reference proteome</keyword>
<evidence type="ECO:0000256" key="1">
    <source>
        <dbReference type="ARBA" id="ARBA00004161"/>
    </source>
</evidence>
<feature type="domain" description="Ig-like" evidence="8">
    <location>
        <begin position="327"/>
        <end position="418"/>
    </location>
</feature>
<dbReference type="GO" id="GO:0048468">
    <property type="term" value="P:cell development"/>
    <property type="evidence" value="ECO:0007669"/>
    <property type="project" value="UniProtKB-ARBA"/>
</dbReference>
<feature type="domain" description="Ig-like" evidence="8">
    <location>
        <begin position="644"/>
        <end position="735"/>
    </location>
</feature>
<feature type="domain" description="Ig-like" evidence="8">
    <location>
        <begin position="225"/>
        <end position="314"/>
    </location>
</feature>
<dbReference type="PANTHER" id="PTHR10075:SF100">
    <property type="entry name" value="FASCICLIN-2"/>
    <property type="match status" value="1"/>
</dbReference>
<evidence type="ECO:0000256" key="3">
    <source>
        <dbReference type="ARBA" id="ARBA00022490"/>
    </source>
</evidence>
<accession>A0AAN5CVM1</accession>
<dbReference type="FunFam" id="2.60.40.10:FF:000107">
    <property type="entry name" value="Myosin, light chain kinase a"/>
    <property type="match status" value="3"/>
</dbReference>
<dbReference type="PANTHER" id="PTHR10075">
    <property type="entry name" value="BASIGIN RELATED"/>
    <property type="match status" value="1"/>
</dbReference>
<dbReference type="GO" id="GO:0040017">
    <property type="term" value="P:positive regulation of locomotion"/>
    <property type="evidence" value="ECO:0007669"/>
    <property type="project" value="UniProtKB-ARBA"/>
</dbReference>
<organism evidence="9 10">
    <name type="scientific">Pristionchus mayeri</name>
    <dbReference type="NCBI Taxonomy" id="1317129"/>
    <lineage>
        <taxon>Eukaryota</taxon>
        <taxon>Metazoa</taxon>
        <taxon>Ecdysozoa</taxon>
        <taxon>Nematoda</taxon>
        <taxon>Chromadorea</taxon>
        <taxon>Rhabditida</taxon>
        <taxon>Rhabditina</taxon>
        <taxon>Diplogasteromorpha</taxon>
        <taxon>Diplogasteroidea</taxon>
        <taxon>Neodiplogasteridae</taxon>
        <taxon>Pristionchus</taxon>
    </lineage>
</organism>
<feature type="compositionally biased region" description="Basic and acidic residues" evidence="7">
    <location>
        <begin position="1165"/>
        <end position="1180"/>
    </location>
</feature>
<dbReference type="InterPro" id="IPR007110">
    <property type="entry name" value="Ig-like_dom"/>
</dbReference>
<protein>
    <recommendedName>
        <fullName evidence="8">Ig-like domain-containing protein</fullName>
    </recommendedName>
</protein>
<feature type="domain" description="Ig-like" evidence="8">
    <location>
        <begin position="435"/>
        <end position="527"/>
    </location>
</feature>
<dbReference type="InterPro" id="IPR036179">
    <property type="entry name" value="Ig-like_dom_sf"/>
</dbReference>
<dbReference type="InterPro" id="IPR003599">
    <property type="entry name" value="Ig_sub"/>
</dbReference>